<dbReference type="PRINTS" id="PR00455">
    <property type="entry name" value="HTHTETR"/>
</dbReference>
<evidence type="ECO:0000256" key="2">
    <source>
        <dbReference type="ARBA" id="ARBA00023125"/>
    </source>
</evidence>
<comment type="caution">
    <text evidence="7">The sequence shown here is derived from an EMBL/GenBank/DDBJ whole genome shotgun (WGS) entry which is preliminary data.</text>
</comment>
<dbReference type="Gene3D" id="1.10.357.10">
    <property type="entry name" value="Tetracycline Repressor, domain 2"/>
    <property type="match status" value="1"/>
</dbReference>
<dbReference type="PANTHER" id="PTHR47506">
    <property type="entry name" value="TRANSCRIPTIONAL REGULATORY PROTEIN"/>
    <property type="match status" value="1"/>
</dbReference>
<proteinExistence type="predicted"/>
<evidence type="ECO:0000259" key="6">
    <source>
        <dbReference type="PROSITE" id="PS50977"/>
    </source>
</evidence>
<keyword evidence="8" id="KW-1185">Reference proteome</keyword>
<evidence type="ECO:0000256" key="1">
    <source>
        <dbReference type="ARBA" id="ARBA00023015"/>
    </source>
</evidence>
<accession>A0A941ITN3</accession>
<protein>
    <submittedName>
        <fullName evidence="7">TetR/AcrR family transcriptional regulator</fullName>
    </submittedName>
</protein>
<dbReference type="SUPFAM" id="SSF46689">
    <property type="entry name" value="Homeodomain-like"/>
    <property type="match status" value="1"/>
</dbReference>
<keyword evidence="2 4" id="KW-0238">DNA-binding</keyword>
<dbReference type="PROSITE" id="PS50977">
    <property type="entry name" value="HTH_TETR_2"/>
    <property type="match status" value="1"/>
</dbReference>
<dbReference type="InterPro" id="IPR001647">
    <property type="entry name" value="HTH_TetR"/>
</dbReference>
<feature type="compositionally biased region" description="Polar residues" evidence="5">
    <location>
        <begin position="194"/>
        <end position="207"/>
    </location>
</feature>
<dbReference type="GO" id="GO:0003677">
    <property type="term" value="F:DNA binding"/>
    <property type="evidence" value="ECO:0007669"/>
    <property type="project" value="UniProtKB-UniRule"/>
</dbReference>
<dbReference type="EMBL" id="JAGSOG010000061">
    <property type="protein sequence ID" value="MBR7834521.1"/>
    <property type="molecule type" value="Genomic_DNA"/>
</dbReference>
<dbReference type="Proteomes" id="UP000675781">
    <property type="component" value="Unassembled WGS sequence"/>
</dbReference>
<gene>
    <name evidence="7" type="ORF">KDL01_14705</name>
</gene>
<organism evidence="7 8">
    <name type="scientific">Actinospica durhamensis</name>
    <dbReference type="NCBI Taxonomy" id="1508375"/>
    <lineage>
        <taxon>Bacteria</taxon>
        <taxon>Bacillati</taxon>
        <taxon>Actinomycetota</taxon>
        <taxon>Actinomycetes</taxon>
        <taxon>Catenulisporales</taxon>
        <taxon>Actinospicaceae</taxon>
        <taxon>Actinospica</taxon>
    </lineage>
</organism>
<evidence type="ECO:0000313" key="7">
    <source>
        <dbReference type="EMBL" id="MBR7834521.1"/>
    </source>
</evidence>
<dbReference type="Pfam" id="PF00440">
    <property type="entry name" value="TetR_N"/>
    <property type="match status" value="1"/>
</dbReference>
<evidence type="ECO:0000313" key="8">
    <source>
        <dbReference type="Proteomes" id="UP000675781"/>
    </source>
</evidence>
<evidence type="ECO:0000256" key="3">
    <source>
        <dbReference type="ARBA" id="ARBA00023163"/>
    </source>
</evidence>
<evidence type="ECO:0000256" key="4">
    <source>
        <dbReference type="PROSITE-ProRule" id="PRU00335"/>
    </source>
</evidence>
<feature type="domain" description="HTH tetR-type" evidence="6">
    <location>
        <begin position="9"/>
        <end position="69"/>
    </location>
</feature>
<keyword evidence="1" id="KW-0805">Transcription regulation</keyword>
<name>A0A941ITN3_9ACTN</name>
<feature type="region of interest" description="Disordered" evidence="5">
    <location>
        <begin position="185"/>
        <end position="207"/>
    </location>
</feature>
<dbReference type="PANTHER" id="PTHR47506:SF6">
    <property type="entry name" value="HTH-TYPE TRANSCRIPTIONAL REPRESSOR NEMR"/>
    <property type="match status" value="1"/>
</dbReference>
<dbReference type="RefSeq" id="WP_212529041.1">
    <property type="nucleotide sequence ID" value="NZ_JAGSOG010000061.1"/>
</dbReference>
<dbReference type="InterPro" id="IPR009057">
    <property type="entry name" value="Homeodomain-like_sf"/>
</dbReference>
<sequence>MTARAAAALETREALLDAGLEVAQEHGLSGMSVNRVVAAAGVAKGTFYVHFADRDAFVNALHQRYTEQSAAAVVAVMRGHAPGWRRLRQMIEAYFESSLRYRGVKALALEARNTPGVAAKVDARNAAFVGVAEPDLKAMGWADPNPAARLVVAMAGELMMAEMTAGARDEAGRAALWTTLERMDLGRTDLPDSETGSETASETGSEA</sequence>
<feature type="DNA-binding region" description="H-T-H motif" evidence="4">
    <location>
        <begin position="32"/>
        <end position="51"/>
    </location>
</feature>
<keyword evidence="3" id="KW-0804">Transcription</keyword>
<evidence type="ECO:0000256" key="5">
    <source>
        <dbReference type="SAM" id="MobiDB-lite"/>
    </source>
</evidence>
<reference evidence="7" key="1">
    <citation type="submission" date="2021-04" db="EMBL/GenBank/DDBJ databases">
        <title>Genome based classification of Actinospica acidithermotolerans sp. nov., an actinobacterium isolated from an Indonesian hot spring.</title>
        <authorList>
            <person name="Kusuma A.B."/>
            <person name="Putra K.E."/>
            <person name="Nafisah S."/>
            <person name="Loh J."/>
            <person name="Nouioui I."/>
            <person name="Goodfellow M."/>
        </authorList>
    </citation>
    <scope>NUCLEOTIDE SEQUENCE</scope>
    <source>
        <strain evidence="7">CSCA 57</strain>
    </source>
</reference>
<dbReference type="AlphaFoldDB" id="A0A941ITN3"/>